<proteinExistence type="predicted"/>
<protein>
    <submittedName>
        <fullName evidence="1">Uncharacterized protein</fullName>
    </submittedName>
</protein>
<dbReference type="EMBL" id="JAROAV010000008">
    <property type="protein sequence ID" value="MDF8263196.1"/>
    <property type="molecule type" value="Genomic_DNA"/>
</dbReference>
<sequence length="146" mass="15714">MSDENACWFCSPGERTDPPAGGWLYDDGTWRVGHAPASYAIAGTTILEAVRHVLDERDMTPAELAGLGPITGRTVAAVAAATGCDRVYRWATMDAHPHFHLWLVPWWRSASTRGPRYLVDAIVTGDGSTPVEAAAAAARIGLLLER</sequence>
<dbReference type="InterPro" id="IPR036265">
    <property type="entry name" value="HIT-like_sf"/>
</dbReference>
<dbReference type="SUPFAM" id="SSF54197">
    <property type="entry name" value="HIT-like"/>
    <property type="match status" value="1"/>
</dbReference>
<accession>A0ABT6C3G6</accession>
<gene>
    <name evidence="1" type="ORF">P4R38_02900</name>
</gene>
<keyword evidence="2" id="KW-1185">Reference proteome</keyword>
<dbReference type="Gene3D" id="3.30.428.10">
    <property type="entry name" value="HIT-like"/>
    <property type="match status" value="1"/>
</dbReference>
<comment type="caution">
    <text evidence="1">The sequence shown here is derived from an EMBL/GenBank/DDBJ whole genome shotgun (WGS) entry which is preliminary data.</text>
</comment>
<evidence type="ECO:0000313" key="2">
    <source>
        <dbReference type="Proteomes" id="UP001528912"/>
    </source>
</evidence>
<dbReference type="Proteomes" id="UP001528912">
    <property type="component" value="Unassembled WGS sequence"/>
</dbReference>
<reference evidence="1 2" key="1">
    <citation type="submission" date="2023-03" db="EMBL/GenBank/DDBJ databases">
        <title>YIM 133296 draft genome.</title>
        <authorList>
            <person name="Xiong L."/>
        </authorList>
    </citation>
    <scope>NUCLEOTIDE SEQUENCE [LARGE SCALE GENOMIC DNA]</scope>
    <source>
        <strain evidence="1 2">YIM 133296</strain>
    </source>
</reference>
<dbReference type="RefSeq" id="WP_277190967.1">
    <property type="nucleotide sequence ID" value="NZ_JAROAV010000008.1"/>
</dbReference>
<organism evidence="1 2">
    <name type="scientific">Luteipulveratus flavus</name>
    <dbReference type="NCBI Taxonomy" id="3031728"/>
    <lineage>
        <taxon>Bacteria</taxon>
        <taxon>Bacillati</taxon>
        <taxon>Actinomycetota</taxon>
        <taxon>Actinomycetes</taxon>
        <taxon>Micrococcales</taxon>
        <taxon>Dermacoccaceae</taxon>
        <taxon>Luteipulveratus</taxon>
    </lineage>
</organism>
<evidence type="ECO:0000313" key="1">
    <source>
        <dbReference type="EMBL" id="MDF8263196.1"/>
    </source>
</evidence>
<name>A0ABT6C3G6_9MICO</name>